<feature type="repeat" description="PPR" evidence="2">
    <location>
        <begin position="385"/>
        <end position="415"/>
    </location>
</feature>
<evidence type="ECO:0000256" key="3">
    <source>
        <dbReference type="SAM" id="SignalP"/>
    </source>
</evidence>
<keyword evidence="3" id="KW-0732">Signal</keyword>
<sequence length="718" mass="80769">MMIFLLILSSNGTNGFLLISKHSEIGRIHRYSRSCDKHPIHLASKLFHSKASSSSFLSSSSSSKYIRNKETDNRRLQSLQEQSTNNPLMSLNLNLDSLAQVGAASRAQELLVRIQALYQEGYYEASPDVVSYNSVLKAWKEHDQPEKALELLESMMANAHPSGIDDTVNDDYDDRYQQQQQQQHQMSLSSSVPTNVKVDVISLNTVVAAFANQGNYPKCIELLRKMQHEDRYPNPDTITYNIVLYSLARSSDRGTAGRAENLLKEMMQQYQEGDNTVSVDSTSFNTCIYAWSKEKDAYINTSGSNNIRMQTTYSRDSLDAISSASANRALELLNIMEEVAEAGNVNVRPDIYSYTTTIQAFARCREPQQAQDVLRRMTAKGLQPSRFTYTALMSAFAKAGDPERSYEILHDMISAWDEGNIPELQPDTVAFSSVMDGWAKVASVDRPGAATEAMKLFMEMKRRGPPCQPNSQTYTSLITVMAKCGTEETCLRARDLLQEMEVLYERDDDGGGGGGETIRPTRIHYNAVLNAYAKSPFADKAVRAEMLLNTMKDHERYDCHPDTISYNSLLEACSNAFGDPATKANAVLIALRSFKIIMSFVGKTTNNHNDLPSTKKKHNNNIVLISPTSTTFFFFAKVCRKHLALSPEKKKSALFKTLQLCTETGMLNHLVVRQVQTACQSEKEWNETAGELSKYMQWKDDFRKCHNVPTEWTCNSRR</sequence>
<keyword evidence="5" id="KW-1185">Reference proteome</keyword>
<evidence type="ECO:0000256" key="1">
    <source>
        <dbReference type="ARBA" id="ARBA00007626"/>
    </source>
</evidence>
<evidence type="ECO:0000313" key="4">
    <source>
        <dbReference type="EMBL" id="KAG7370267.1"/>
    </source>
</evidence>
<reference evidence="4" key="2">
    <citation type="submission" date="2021-04" db="EMBL/GenBank/DDBJ databases">
        <authorList>
            <person name="Podell S."/>
        </authorList>
    </citation>
    <scope>NUCLEOTIDE SEQUENCE</scope>
    <source>
        <strain evidence="4">Hildebrandi</strain>
    </source>
</reference>
<protein>
    <submittedName>
        <fullName evidence="4">PPR: pentatricopeptide repeat domain containing protein</fullName>
    </submittedName>
</protein>
<feature type="repeat" description="PPR" evidence="2">
    <location>
        <begin position="350"/>
        <end position="384"/>
    </location>
</feature>
<comment type="similarity">
    <text evidence="1">Belongs to the PPR family. P subfamily.</text>
</comment>
<dbReference type="NCBIfam" id="TIGR00756">
    <property type="entry name" value="PPR"/>
    <property type="match status" value="3"/>
</dbReference>
<dbReference type="EMBL" id="JAGRRH010000005">
    <property type="protein sequence ID" value="KAG7370267.1"/>
    <property type="molecule type" value="Genomic_DNA"/>
</dbReference>
<proteinExistence type="inferred from homology"/>
<accession>A0A9K3LY38</accession>
<dbReference type="PANTHER" id="PTHR46128">
    <property type="entry name" value="MITOCHONDRIAL GROUP I INTRON SPLICING FACTOR CCM1"/>
    <property type="match status" value="1"/>
</dbReference>
<organism evidence="4 5">
    <name type="scientific">Nitzschia inconspicua</name>
    <dbReference type="NCBI Taxonomy" id="303405"/>
    <lineage>
        <taxon>Eukaryota</taxon>
        <taxon>Sar</taxon>
        <taxon>Stramenopiles</taxon>
        <taxon>Ochrophyta</taxon>
        <taxon>Bacillariophyta</taxon>
        <taxon>Bacillariophyceae</taxon>
        <taxon>Bacillariophycidae</taxon>
        <taxon>Bacillariales</taxon>
        <taxon>Bacillariaceae</taxon>
        <taxon>Nitzschia</taxon>
    </lineage>
</organism>
<dbReference type="Pfam" id="PF13041">
    <property type="entry name" value="PPR_2"/>
    <property type="match status" value="1"/>
</dbReference>
<feature type="repeat" description="PPR" evidence="2">
    <location>
        <begin position="128"/>
        <end position="162"/>
    </location>
</feature>
<gene>
    <name evidence="4" type="ORF">IV203_028013</name>
</gene>
<comment type="caution">
    <text evidence="4">The sequence shown here is derived from an EMBL/GenBank/DDBJ whole genome shotgun (WGS) entry which is preliminary data.</text>
</comment>
<dbReference type="Proteomes" id="UP000693970">
    <property type="component" value="Unassembled WGS sequence"/>
</dbReference>
<dbReference type="InterPro" id="IPR050872">
    <property type="entry name" value="PPR_P_subfamily"/>
</dbReference>
<name>A0A9K3LY38_9STRA</name>
<reference evidence="4" key="1">
    <citation type="journal article" date="2021" name="Sci. Rep.">
        <title>Diploid genomic architecture of Nitzschia inconspicua, an elite biomass production diatom.</title>
        <authorList>
            <person name="Oliver A."/>
            <person name="Podell S."/>
            <person name="Pinowska A."/>
            <person name="Traller J.C."/>
            <person name="Smith S.R."/>
            <person name="McClure R."/>
            <person name="Beliaev A."/>
            <person name="Bohutskyi P."/>
            <person name="Hill E.A."/>
            <person name="Rabines A."/>
            <person name="Zheng H."/>
            <person name="Allen L.Z."/>
            <person name="Kuo A."/>
            <person name="Grigoriev I.V."/>
            <person name="Allen A.E."/>
            <person name="Hazlebeck D."/>
            <person name="Allen E.E."/>
        </authorList>
    </citation>
    <scope>NUCLEOTIDE SEQUENCE</scope>
    <source>
        <strain evidence="4">Hildebrandi</strain>
    </source>
</reference>
<feature type="signal peptide" evidence="3">
    <location>
        <begin position="1"/>
        <end position="15"/>
    </location>
</feature>
<dbReference type="OrthoDB" id="47432at2759"/>
<feature type="chain" id="PRO_5039946336" evidence="3">
    <location>
        <begin position="16"/>
        <end position="718"/>
    </location>
</feature>
<feature type="repeat" description="PPR" evidence="2">
    <location>
        <begin position="199"/>
        <end position="233"/>
    </location>
</feature>
<evidence type="ECO:0000256" key="2">
    <source>
        <dbReference type="PROSITE-ProRule" id="PRU00708"/>
    </source>
</evidence>
<dbReference type="PROSITE" id="PS51375">
    <property type="entry name" value="PPR"/>
    <property type="match status" value="4"/>
</dbReference>
<dbReference type="Pfam" id="PF01535">
    <property type="entry name" value="PPR"/>
    <property type="match status" value="1"/>
</dbReference>
<dbReference type="AlphaFoldDB" id="A0A9K3LY38"/>
<evidence type="ECO:0000313" key="5">
    <source>
        <dbReference type="Proteomes" id="UP000693970"/>
    </source>
</evidence>
<dbReference type="InterPro" id="IPR002885">
    <property type="entry name" value="PPR_rpt"/>
</dbReference>
<dbReference type="PANTHER" id="PTHR46128:SF329">
    <property type="entry name" value="MITOCHONDRIAL GROUP I INTRON SPLICING FACTOR DMR1"/>
    <property type="match status" value="1"/>
</dbReference>
<dbReference type="Pfam" id="PF13812">
    <property type="entry name" value="PPR_3"/>
    <property type="match status" value="2"/>
</dbReference>